<proteinExistence type="predicted"/>
<feature type="transmembrane region" description="Helical" evidence="1">
    <location>
        <begin position="80"/>
        <end position="100"/>
    </location>
</feature>
<keyword evidence="1" id="KW-1133">Transmembrane helix</keyword>
<keyword evidence="1" id="KW-0472">Membrane</keyword>
<dbReference type="Proteomes" id="UP000199473">
    <property type="component" value="Unassembled WGS sequence"/>
</dbReference>
<keyword evidence="3" id="KW-1185">Reference proteome</keyword>
<dbReference type="STRING" id="1123062.SAMN02745775_10686"/>
<accession>A0A1I4BRV8</accession>
<gene>
    <name evidence="2" type="ORF">SAMN02745775_10686</name>
</gene>
<feature type="transmembrane region" description="Helical" evidence="1">
    <location>
        <begin position="47"/>
        <end position="68"/>
    </location>
</feature>
<dbReference type="EMBL" id="FOSQ01000006">
    <property type="protein sequence ID" value="SFK71562.1"/>
    <property type="molecule type" value="Genomic_DNA"/>
</dbReference>
<name>A0A1I4BRV8_9PROT</name>
<dbReference type="AlphaFoldDB" id="A0A1I4BRV8"/>
<organism evidence="2 3">
    <name type="scientific">Falsiroseomonas stagni DSM 19981</name>
    <dbReference type="NCBI Taxonomy" id="1123062"/>
    <lineage>
        <taxon>Bacteria</taxon>
        <taxon>Pseudomonadati</taxon>
        <taxon>Pseudomonadota</taxon>
        <taxon>Alphaproteobacteria</taxon>
        <taxon>Acetobacterales</taxon>
        <taxon>Roseomonadaceae</taxon>
        <taxon>Falsiroseomonas</taxon>
    </lineage>
</organism>
<protein>
    <submittedName>
        <fullName evidence="2">Uncharacterized protein</fullName>
    </submittedName>
</protein>
<evidence type="ECO:0000256" key="1">
    <source>
        <dbReference type="SAM" id="Phobius"/>
    </source>
</evidence>
<keyword evidence="1" id="KW-0812">Transmembrane</keyword>
<sequence>MPIEPEPFPWAWRVAFAAVQVAIAAVALLAWRKGQARDPRQGAGRRLILWPVGLHGLAVLCLVAGYVVAPSSPGIWRLPVYLGVWTLVVASFLPQVALIGDEATRVQSFRKILPLHPVACVLLAVAAVAL</sequence>
<dbReference type="RefSeq" id="WP_092960941.1">
    <property type="nucleotide sequence ID" value="NZ_FOSQ01000006.1"/>
</dbReference>
<feature type="transmembrane region" description="Helical" evidence="1">
    <location>
        <begin position="112"/>
        <end position="129"/>
    </location>
</feature>
<evidence type="ECO:0000313" key="3">
    <source>
        <dbReference type="Proteomes" id="UP000199473"/>
    </source>
</evidence>
<reference evidence="2 3" key="1">
    <citation type="submission" date="2016-10" db="EMBL/GenBank/DDBJ databases">
        <authorList>
            <person name="de Groot N.N."/>
        </authorList>
    </citation>
    <scope>NUCLEOTIDE SEQUENCE [LARGE SCALE GENOMIC DNA]</scope>
    <source>
        <strain evidence="2 3">DSM 19981</strain>
    </source>
</reference>
<evidence type="ECO:0000313" key="2">
    <source>
        <dbReference type="EMBL" id="SFK71562.1"/>
    </source>
</evidence>
<feature type="transmembrane region" description="Helical" evidence="1">
    <location>
        <begin position="12"/>
        <end position="31"/>
    </location>
</feature>